<evidence type="ECO:0000256" key="5">
    <source>
        <dbReference type="SAM" id="MobiDB-lite"/>
    </source>
</evidence>
<accession>A0A0F7UU03</accession>
<dbReference type="EMBL" id="LN714489">
    <property type="protein sequence ID" value="CEL71512.1"/>
    <property type="molecule type" value="Genomic_DNA"/>
</dbReference>
<dbReference type="SMART" id="SM00088">
    <property type="entry name" value="PINT"/>
    <property type="match status" value="1"/>
</dbReference>
<dbReference type="HAMAP" id="MF_03002">
    <property type="entry name" value="eIF3c"/>
    <property type="match status" value="1"/>
</dbReference>
<gene>
    <name evidence="7" type="ORF">BN1205_013330</name>
</gene>
<feature type="compositionally biased region" description="Low complexity" evidence="5">
    <location>
        <begin position="901"/>
        <end position="913"/>
    </location>
</feature>
<evidence type="ECO:0000256" key="3">
    <source>
        <dbReference type="ARBA" id="ARBA00022917"/>
    </source>
</evidence>
<feature type="region of interest" description="Disordered" evidence="5">
    <location>
        <begin position="164"/>
        <end position="293"/>
    </location>
</feature>
<dbReference type="SUPFAM" id="SSF46785">
    <property type="entry name" value="Winged helix' DNA-binding domain"/>
    <property type="match status" value="1"/>
</dbReference>
<comment type="function">
    <text evidence="4">Component of the eukaryotic translation initiation factor 3 (eIF-3) complex, which is involved in protein synthesis of a specialized repertoire of mRNAs and, together with other initiation factors, stimulates binding of mRNA and methionyl-tRNAi to the 40S ribosome. The eIF-3 complex specifically targets and initiates translation of a subset of mRNAs involved in cell proliferation.</text>
</comment>
<feature type="region of interest" description="Disordered" evidence="5">
    <location>
        <begin position="1"/>
        <end position="60"/>
    </location>
</feature>
<dbReference type="GO" id="GO:0003723">
    <property type="term" value="F:RNA binding"/>
    <property type="evidence" value="ECO:0007669"/>
    <property type="project" value="InterPro"/>
</dbReference>
<dbReference type="GO" id="GO:0003743">
    <property type="term" value="F:translation initiation factor activity"/>
    <property type="evidence" value="ECO:0007669"/>
    <property type="project" value="UniProtKB-UniRule"/>
</dbReference>
<dbReference type="InterPro" id="IPR027516">
    <property type="entry name" value="EIF3C"/>
</dbReference>
<feature type="compositionally biased region" description="Basic residues" evidence="5">
    <location>
        <begin position="266"/>
        <end position="278"/>
    </location>
</feature>
<comment type="subunit">
    <text evidence="4">Component of the eukaryotic translation initiation factor 3 (eIF-3) complex.</text>
</comment>
<feature type="compositionally biased region" description="Acidic residues" evidence="5">
    <location>
        <begin position="182"/>
        <end position="196"/>
    </location>
</feature>
<comment type="similarity">
    <text evidence="4">Belongs to the eIF-3 subunit C family.</text>
</comment>
<dbReference type="PROSITE" id="PS50250">
    <property type="entry name" value="PCI"/>
    <property type="match status" value="1"/>
</dbReference>
<organism evidence="7">
    <name type="scientific">Toxoplasma gondii (strain ATCC 50861 / VEG)</name>
    <dbReference type="NCBI Taxonomy" id="432359"/>
    <lineage>
        <taxon>Eukaryota</taxon>
        <taxon>Sar</taxon>
        <taxon>Alveolata</taxon>
        <taxon>Apicomplexa</taxon>
        <taxon>Conoidasida</taxon>
        <taxon>Coccidia</taxon>
        <taxon>Eucoccidiorida</taxon>
        <taxon>Eimeriorina</taxon>
        <taxon>Sarcocystidae</taxon>
        <taxon>Toxoplasma</taxon>
    </lineage>
</organism>
<feature type="domain" description="PCI" evidence="6">
    <location>
        <begin position="671"/>
        <end position="843"/>
    </location>
</feature>
<dbReference type="GO" id="GO:0005852">
    <property type="term" value="C:eukaryotic translation initiation factor 3 complex"/>
    <property type="evidence" value="ECO:0007669"/>
    <property type="project" value="UniProtKB-UniRule"/>
</dbReference>
<dbReference type="InterPro" id="IPR036390">
    <property type="entry name" value="WH_DNA-bd_sf"/>
</dbReference>
<dbReference type="GO" id="GO:0016282">
    <property type="term" value="C:eukaryotic 43S preinitiation complex"/>
    <property type="evidence" value="ECO:0007669"/>
    <property type="project" value="UniProtKB-UniRule"/>
</dbReference>
<dbReference type="GO" id="GO:0001732">
    <property type="term" value="P:formation of cytoplasmic translation initiation complex"/>
    <property type="evidence" value="ECO:0007669"/>
    <property type="project" value="UniProtKB-UniRule"/>
</dbReference>
<dbReference type="InterPro" id="IPR008905">
    <property type="entry name" value="EIF3C_N_dom"/>
</dbReference>
<keyword evidence="1 4" id="KW-0963">Cytoplasm</keyword>
<dbReference type="PANTHER" id="PTHR13937:SF0">
    <property type="entry name" value="EUKARYOTIC TRANSLATION INITIATION FACTOR 3 SUBUNIT C-RELATED"/>
    <property type="match status" value="1"/>
</dbReference>
<keyword evidence="2 4" id="KW-0396">Initiation factor</keyword>
<evidence type="ECO:0000256" key="1">
    <source>
        <dbReference type="ARBA" id="ARBA00022490"/>
    </source>
</evidence>
<evidence type="ECO:0000259" key="6">
    <source>
        <dbReference type="PROSITE" id="PS50250"/>
    </source>
</evidence>
<dbReference type="AlphaFoldDB" id="A0A0F7UU03"/>
<feature type="region of interest" description="Disordered" evidence="5">
    <location>
        <begin position="879"/>
        <end position="919"/>
    </location>
</feature>
<evidence type="ECO:0000256" key="2">
    <source>
        <dbReference type="ARBA" id="ARBA00022540"/>
    </source>
</evidence>
<name>A0A0F7UU03_TOXGV</name>
<sequence>MQSKFWAAASDESEDSGFSSSESEAEQEQQVPAGEARRPVVASRWAAADTSSSDDEGGRVVKSLKDRRWTAMRETIRQMRNHMKIADFSELYKDYESLVRCLQKSQQIVEQEGLPSFFVRIIVELEQFLEERHRDKEAFKKLSKAKATAFNTLRAKVRKTNEQWQEKVDACKADPSQFASSDSDDDDDFDSDDSSDLSDISDSSESEESDEEKPKRKAMNEDGSEDSEDSEWSDSDASSLSSGEETDKHKAAMAKWGLRSEGDKSRKQKEKKKTKRISKTKDEGALSPRGEAGAEFSIKDMESLFDTNDLDASVIRKRVQLVVEKRGRRGVDRLEQTRILKRLAELAARVGPQSELEVLAHLISAEFDTTSGVFACLSSAIWLDVFHQLEAVLGHLEEGVKKARADGKGAGGTAYVLVPTVLASSDAVDAALVAPDAQVVSSGILTSFVERLDDELMKSLQFTDVHSEEYKERLGQSVDMIAVLCRAWVHLTDCQSKPQAATLALRINEHMHYKHDAIAASMWDLVRKRVPAEVAQHLPDEGMKPSDFVEKLTNLVFESESSRERTRALLHLAYSRALHDDFYKARDLLHTPNMQELALQTDTQTQILYNRDLVQLGLCAFRNGRINEAHACLSEVCPKHKELLAQGLSNLKNVECTPEQERAEKRRLLPYHMHISMELIEGAHNICAMLIEVPHMAHDPFEHRKRPISKHFRRMLETYDKQAFLGPPENARETVMAATKALQKGDWKECCRFIFSLGIWEKLMNATEIQEMLKLKVKQEAMRTYIFTYLTLYDSFSISQLCGMFELPESTVHSIVSKMMINEEIHASWDESSQFILISRVERTRLQQLASTLTENVNNAVEQNELTLNMKNPKCAATGRATDSAGAAESAKGTGAREARGAGASGAAGAEASDPVGAQGEGAGGAVGAAFAPALEVGWVNARAGTGLEPAEIDGVQGKSIKLGGCFVCLELRDGGENLRWVCRASVRVHVEMWALPEDLQRRWETGVCSFCGSVECHVSTSSFVYGCGVTLIHFVNPVRGLGCQRQVTFAKMRASPLLRPKGGSFRLVVSGEAEVEVTCICTSMYAWSCVHTFRCRNISLFVF</sequence>
<protein>
    <recommendedName>
        <fullName evidence="4">Eukaryotic translation initiation factor 3 subunit C</fullName>
        <shortName evidence="4">eIF3c</shortName>
    </recommendedName>
    <alternativeName>
        <fullName evidence="4">Eukaryotic translation initiation factor 3 subunit 8</fullName>
    </alternativeName>
</protein>
<reference evidence="7" key="1">
    <citation type="journal article" date="2015" name="PLoS ONE">
        <title>Comprehensive Evaluation of Toxoplasma gondii VEG and Neospora caninum LIV Genomes with Tachyzoite Stage Transcriptome and Proteome Defines Novel Transcript Features.</title>
        <authorList>
            <person name="Ramaprasad A."/>
            <person name="Mourier T."/>
            <person name="Naeem R."/>
            <person name="Malas T.B."/>
            <person name="Moussa E."/>
            <person name="Panigrahi A."/>
            <person name="Vermont S.J."/>
            <person name="Otto T.D."/>
            <person name="Wastling J."/>
            <person name="Pain A."/>
        </authorList>
    </citation>
    <scope>NUCLEOTIDE SEQUENCE</scope>
    <source>
        <strain evidence="7">VEG</strain>
    </source>
</reference>
<evidence type="ECO:0000256" key="4">
    <source>
        <dbReference type="HAMAP-Rule" id="MF_03002"/>
    </source>
</evidence>
<dbReference type="InterPro" id="IPR000717">
    <property type="entry name" value="PCI_dom"/>
</dbReference>
<feature type="compositionally biased region" description="Acidic residues" evidence="5">
    <location>
        <begin position="202"/>
        <end position="211"/>
    </location>
</feature>
<evidence type="ECO:0000313" key="7">
    <source>
        <dbReference type="EMBL" id="CEL71512.1"/>
    </source>
</evidence>
<feature type="compositionally biased region" description="Acidic residues" evidence="5">
    <location>
        <begin position="222"/>
        <end position="234"/>
    </location>
</feature>
<dbReference type="GO" id="GO:0033290">
    <property type="term" value="C:eukaryotic 48S preinitiation complex"/>
    <property type="evidence" value="ECO:0007669"/>
    <property type="project" value="UniProtKB-UniRule"/>
</dbReference>
<proteinExistence type="inferred from homology"/>
<comment type="subcellular location">
    <subcellularLocation>
        <location evidence="4">Cytoplasm</location>
    </subcellularLocation>
</comment>
<dbReference type="Pfam" id="PF01399">
    <property type="entry name" value="PCI"/>
    <property type="match status" value="1"/>
</dbReference>
<keyword evidence="3 4" id="KW-0648">Protein biosynthesis</keyword>
<dbReference type="PANTHER" id="PTHR13937">
    <property type="entry name" value="EUKARYOTIC TRANSLATION INITATION FACTOR 3, SUBUNIT 8 EIF3S8 -RELATED"/>
    <property type="match status" value="1"/>
</dbReference>
<dbReference type="Pfam" id="PF05470">
    <property type="entry name" value="eIF-3c_N"/>
    <property type="match status" value="1"/>
</dbReference>
<dbReference type="GO" id="GO:0031369">
    <property type="term" value="F:translation initiation factor binding"/>
    <property type="evidence" value="ECO:0007669"/>
    <property type="project" value="InterPro"/>
</dbReference>